<dbReference type="EC" id="3.1.11.6" evidence="6"/>
<dbReference type="HAMAP" id="MF_00337">
    <property type="entry name" value="Exonuc_7_S"/>
    <property type="match status" value="1"/>
</dbReference>
<comment type="catalytic activity">
    <reaction evidence="6">
        <text>Exonucleolytic cleavage in either 5'- to 3'- or 3'- to 5'-direction to yield nucleoside 5'-phosphates.</text>
        <dbReference type="EC" id="3.1.11.6"/>
    </reaction>
</comment>
<proteinExistence type="inferred from homology"/>
<dbReference type="GO" id="GO:0008855">
    <property type="term" value="F:exodeoxyribonuclease VII activity"/>
    <property type="evidence" value="ECO:0007669"/>
    <property type="project" value="UniProtKB-UniRule"/>
</dbReference>
<keyword evidence="3 6" id="KW-0540">Nuclease</keyword>
<dbReference type="InterPro" id="IPR003761">
    <property type="entry name" value="Exonuc_VII_S"/>
</dbReference>
<evidence type="ECO:0000313" key="9">
    <source>
        <dbReference type="Proteomes" id="UP000318478"/>
    </source>
</evidence>
<protein>
    <recommendedName>
        <fullName evidence="6">Exodeoxyribonuclease 7 small subunit</fullName>
        <ecNumber evidence="6">3.1.11.6</ecNumber>
    </recommendedName>
    <alternativeName>
        <fullName evidence="6">Exodeoxyribonuclease VII small subunit</fullName>
        <shortName evidence="6">Exonuclease VII small subunit</shortName>
    </alternativeName>
</protein>
<evidence type="ECO:0000256" key="4">
    <source>
        <dbReference type="ARBA" id="ARBA00022801"/>
    </source>
</evidence>
<evidence type="ECO:0000256" key="1">
    <source>
        <dbReference type="ARBA" id="ARBA00009998"/>
    </source>
</evidence>
<dbReference type="GO" id="GO:0009318">
    <property type="term" value="C:exodeoxyribonuclease VII complex"/>
    <property type="evidence" value="ECO:0007669"/>
    <property type="project" value="UniProtKB-UniRule"/>
</dbReference>
<dbReference type="InterPro" id="IPR037004">
    <property type="entry name" value="Exonuc_VII_ssu_sf"/>
</dbReference>
<evidence type="ECO:0000256" key="3">
    <source>
        <dbReference type="ARBA" id="ARBA00022722"/>
    </source>
</evidence>
<keyword evidence="2 6" id="KW-0963">Cytoplasm</keyword>
<reference evidence="8 9" key="1">
    <citation type="submission" date="2019-02" db="EMBL/GenBank/DDBJ databases">
        <title>Deep-cultivation of Planctomycetes and their phenomic and genomic characterization uncovers novel biology.</title>
        <authorList>
            <person name="Wiegand S."/>
            <person name="Jogler M."/>
            <person name="Boedeker C."/>
            <person name="Pinto D."/>
            <person name="Vollmers J."/>
            <person name="Rivas-Marin E."/>
            <person name="Kohn T."/>
            <person name="Peeters S.H."/>
            <person name="Heuer A."/>
            <person name="Rast P."/>
            <person name="Oberbeckmann S."/>
            <person name="Bunk B."/>
            <person name="Jeske O."/>
            <person name="Meyerdierks A."/>
            <person name="Storesund J.E."/>
            <person name="Kallscheuer N."/>
            <person name="Luecker S."/>
            <person name="Lage O.M."/>
            <person name="Pohl T."/>
            <person name="Merkel B.J."/>
            <person name="Hornburger P."/>
            <person name="Mueller R.-W."/>
            <person name="Bruemmer F."/>
            <person name="Labrenz M."/>
            <person name="Spormann A.M."/>
            <person name="Op Den Camp H."/>
            <person name="Overmann J."/>
            <person name="Amann R."/>
            <person name="Jetten M.S.M."/>
            <person name="Mascher T."/>
            <person name="Medema M.H."/>
            <person name="Devos D.P."/>
            <person name="Kaster A.-K."/>
            <person name="Ovreas L."/>
            <person name="Rohde M."/>
            <person name="Galperin M.Y."/>
            <person name="Jogler C."/>
        </authorList>
    </citation>
    <scope>NUCLEOTIDE SEQUENCE [LARGE SCALE GENOMIC DNA]</scope>
    <source>
        <strain evidence="8 9">Pla123a</strain>
    </source>
</reference>
<dbReference type="Gene3D" id="1.10.287.1040">
    <property type="entry name" value="Exonuclease VII, small subunit"/>
    <property type="match status" value="1"/>
</dbReference>
<organism evidence="8 9">
    <name type="scientific">Posidoniimonas polymericola</name>
    <dbReference type="NCBI Taxonomy" id="2528002"/>
    <lineage>
        <taxon>Bacteria</taxon>
        <taxon>Pseudomonadati</taxon>
        <taxon>Planctomycetota</taxon>
        <taxon>Planctomycetia</taxon>
        <taxon>Pirellulales</taxon>
        <taxon>Lacipirellulaceae</taxon>
        <taxon>Posidoniimonas</taxon>
    </lineage>
</organism>
<keyword evidence="4 6" id="KW-0378">Hydrolase</keyword>
<keyword evidence="5 6" id="KW-0269">Exonuclease</keyword>
<dbReference type="EMBL" id="SJPO01000003">
    <property type="protein sequence ID" value="TWT77985.1"/>
    <property type="molecule type" value="Genomic_DNA"/>
</dbReference>
<feature type="region of interest" description="Disordered" evidence="7">
    <location>
        <begin position="74"/>
        <end position="115"/>
    </location>
</feature>
<comment type="subunit">
    <text evidence="6">Heterooligomer composed of large and small subunits.</text>
</comment>
<dbReference type="PANTHER" id="PTHR34137:SF1">
    <property type="entry name" value="EXODEOXYRIBONUCLEASE 7 SMALL SUBUNIT"/>
    <property type="match status" value="1"/>
</dbReference>
<evidence type="ECO:0000313" key="8">
    <source>
        <dbReference type="EMBL" id="TWT77985.1"/>
    </source>
</evidence>
<name>A0A5C5YSQ7_9BACT</name>
<evidence type="ECO:0000256" key="5">
    <source>
        <dbReference type="ARBA" id="ARBA00022839"/>
    </source>
</evidence>
<dbReference type="NCBIfam" id="TIGR01280">
    <property type="entry name" value="xseB"/>
    <property type="match status" value="1"/>
</dbReference>
<feature type="compositionally biased region" description="Basic and acidic residues" evidence="7">
    <location>
        <begin position="106"/>
        <end position="115"/>
    </location>
</feature>
<gene>
    <name evidence="6 8" type="primary">xseB</name>
    <name evidence="8" type="ORF">Pla123a_17840</name>
</gene>
<evidence type="ECO:0000256" key="7">
    <source>
        <dbReference type="SAM" id="MobiDB-lite"/>
    </source>
</evidence>
<evidence type="ECO:0000256" key="2">
    <source>
        <dbReference type="ARBA" id="ARBA00022490"/>
    </source>
</evidence>
<comment type="similarity">
    <text evidence="1 6">Belongs to the XseB family.</text>
</comment>
<dbReference type="PANTHER" id="PTHR34137">
    <property type="entry name" value="EXODEOXYRIBONUCLEASE 7 SMALL SUBUNIT"/>
    <property type="match status" value="1"/>
</dbReference>
<comment type="caution">
    <text evidence="8">The sequence shown here is derived from an EMBL/GenBank/DDBJ whole genome shotgun (WGS) entry which is preliminary data.</text>
</comment>
<comment type="function">
    <text evidence="6">Bidirectionally degrades single-stranded DNA into large acid-insoluble oligonucleotides, which are then degraded further into small acid-soluble oligonucleotides.</text>
</comment>
<dbReference type="Pfam" id="PF02609">
    <property type="entry name" value="Exonuc_VII_S"/>
    <property type="match status" value="1"/>
</dbReference>
<dbReference type="AlphaFoldDB" id="A0A5C5YSQ7"/>
<comment type="subcellular location">
    <subcellularLocation>
        <location evidence="6">Cytoplasm</location>
    </subcellularLocation>
</comment>
<dbReference type="GO" id="GO:0005829">
    <property type="term" value="C:cytosol"/>
    <property type="evidence" value="ECO:0007669"/>
    <property type="project" value="TreeGrafter"/>
</dbReference>
<sequence length="115" mass="12410">MAKKKIAKKKPSAAEPSELTFEAALAELEQAVTDLESGELGLDESLQRYEQGVARLEQCQQRLAAAEQRIELLSGVDAEGNPVTRPLDDAEEAPSRSAKRSAGRGRGVDDGSRLF</sequence>
<dbReference type="RefSeq" id="WP_197527806.1">
    <property type="nucleotide sequence ID" value="NZ_SJPO01000003.1"/>
</dbReference>
<accession>A0A5C5YSQ7</accession>
<evidence type="ECO:0000256" key="6">
    <source>
        <dbReference type="HAMAP-Rule" id="MF_00337"/>
    </source>
</evidence>
<dbReference type="SUPFAM" id="SSF116842">
    <property type="entry name" value="XseB-like"/>
    <property type="match status" value="1"/>
</dbReference>
<keyword evidence="9" id="KW-1185">Reference proteome</keyword>
<dbReference type="Proteomes" id="UP000318478">
    <property type="component" value="Unassembled WGS sequence"/>
</dbReference>
<dbReference type="GO" id="GO:0006308">
    <property type="term" value="P:DNA catabolic process"/>
    <property type="evidence" value="ECO:0007669"/>
    <property type="project" value="UniProtKB-UniRule"/>
</dbReference>